<name>A0A8J2BJ10_9BACT</name>
<dbReference type="AlphaFoldDB" id="A0A8J2BJ10"/>
<comment type="caution">
    <text evidence="1">The sequence shown here is derived from an EMBL/GenBank/DDBJ whole genome shotgun (WGS) entry which is preliminary data.</text>
</comment>
<proteinExistence type="predicted"/>
<keyword evidence="2" id="KW-1185">Reference proteome</keyword>
<organism evidence="1 2">
    <name type="scientific">Candidatus Methylacidithermus pantelleriae</name>
    <dbReference type="NCBI Taxonomy" id="2744239"/>
    <lineage>
        <taxon>Bacteria</taxon>
        <taxon>Pseudomonadati</taxon>
        <taxon>Verrucomicrobiota</taxon>
        <taxon>Methylacidiphilae</taxon>
        <taxon>Methylacidiphilales</taxon>
        <taxon>Methylacidiphilaceae</taxon>
        <taxon>Candidatus Methylacidithermus</taxon>
    </lineage>
</organism>
<sequence length="63" mass="6698">MDAGAQYLVVVRRPSACPEPPVGTWGKKTGGRFGGQKGFFRIIGSNLVQSEGFRSQSRVATGV</sequence>
<evidence type="ECO:0000313" key="2">
    <source>
        <dbReference type="Proteomes" id="UP000663859"/>
    </source>
</evidence>
<accession>A0A8J2BJ10</accession>
<protein>
    <submittedName>
        <fullName evidence="1">Uncharacterized protein</fullName>
    </submittedName>
</protein>
<reference evidence="1" key="1">
    <citation type="submission" date="2021-02" db="EMBL/GenBank/DDBJ databases">
        <authorList>
            <person name="Cremers G."/>
            <person name="Picone N."/>
        </authorList>
    </citation>
    <scope>NUCLEOTIDE SEQUENCE</scope>
    <source>
        <strain evidence="1">PQ17</strain>
    </source>
</reference>
<evidence type="ECO:0000313" key="1">
    <source>
        <dbReference type="EMBL" id="CAF0688845.1"/>
    </source>
</evidence>
<dbReference type="Proteomes" id="UP000663859">
    <property type="component" value="Unassembled WGS sequence"/>
</dbReference>
<gene>
    <name evidence="1" type="ORF">MPNT_10026</name>
</gene>
<dbReference type="EMBL" id="CAJNOB010000001">
    <property type="protein sequence ID" value="CAF0688845.1"/>
    <property type="molecule type" value="Genomic_DNA"/>
</dbReference>